<accession>A0A845FEU7</accession>
<dbReference type="InterPro" id="IPR032834">
    <property type="entry name" value="NatK-like_C"/>
</dbReference>
<dbReference type="Pfam" id="PF14689">
    <property type="entry name" value="SPOB_a"/>
    <property type="match status" value="1"/>
</dbReference>
<keyword evidence="1" id="KW-1133">Transmembrane helix</keyword>
<evidence type="ECO:0000256" key="1">
    <source>
        <dbReference type="SAM" id="Phobius"/>
    </source>
</evidence>
<dbReference type="InterPro" id="IPR036890">
    <property type="entry name" value="HATPase_C_sf"/>
</dbReference>
<keyword evidence="1" id="KW-0472">Membrane</keyword>
<dbReference type="PANTHER" id="PTHR40448:SF1">
    <property type="entry name" value="TWO-COMPONENT SENSOR HISTIDINE KINASE"/>
    <property type="match status" value="1"/>
</dbReference>
<dbReference type="Proteomes" id="UP000450457">
    <property type="component" value="Unassembled WGS sequence"/>
</dbReference>
<evidence type="ECO:0000259" key="2">
    <source>
        <dbReference type="Pfam" id="PF14501"/>
    </source>
</evidence>
<dbReference type="GeneID" id="78009260"/>
<feature type="domain" description="SpoOB alpha-helical" evidence="3">
    <location>
        <begin position="225"/>
        <end position="279"/>
    </location>
</feature>
<dbReference type="Pfam" id="PF14501">
    <property type="entry name" value="HATPase_c_5"/>
    <property type="match status" value="1"/>
</dbReference>
<dbReference type="OrthoDB" id="1634477at2"/>
<gene>
    <name evidence="4" type="ORF">GLW00_19745</name>
</gene>
<feature type="transmembrane region" description="Helical" evidence="1">
    <location>
        <begin position="6"/>
        <end position="25"/>
    </location>
</feature>
<feature type="transmembrane region" description="Helical" evidence="1">
    <location>
        <begin position="55"/>
        <end position="72"/>
    </location>
</feature>
<dbReference type="EMBL" id="WMFA01000017">
    <property type="protein sequence ID" value="MYL73052.1"/>
    <property type="molecule type" value="Genomic_DNA"/>
</dbReference>
<feature type="transmembrane region" description="Helical" evidence="1">
    <location>
        <begin position="32"/>
        <end position="49"/>
    </location>
</feature>
<proteinExistence type="predicted"/>
<reference evidence="4 5" key="1">
    <citation type="submission" date="2019-11" db="EMBL/GenBank/DDBJ databases">
        <title>Genome sequences of 17 halophilic strains isolated from different environments.</title>
        <authorList>
            <person name="Furrow R.E."/>
        </authorList>
    </citation>
    <scope>NUCLEOTIDE SEQUENCE [LARGE SCALE GENOMIC DNA]</scope>
    <source>
        <strain evidence="4 5">SL-4</strain>
    </source>
</reference>
<feature type="domain" description="Sensor histidine kinase NatK-like C-terminal" evidence="2">
    <location>
        <begin position="319"/>
        <end position="424"/>
    </location>
</feature>
<feature type="transmembrane region" description="Helical" evidence="1">
    <location>
        <begin position="186"/>
        <end position="203"/>
    </location>
</feature>
<comment type="caution">
    <text evidence="4">The sequence shown here is derived from an EMBL/GenBank/DDBJ whole genome shotgun (WGS) entry which is preliminary data.</text>
</comment>
<evidence type="ECO:0000313" key="5">
    <source>
        <dbReference type="Proteomes" id="UP000450457"/>
    </source>
</evidence>
<organism evidence="4 5">
    <name type="scientific">Halobacillus litoralis</name>
    <dbReference type="NCBI Taxonomy" id="45668"/>
    <lineage>
        <taxon>Bacteria</taxon>
        <taxon>Bacillati</taxon>
        <taxon>Bacillota</taxon>
        <taxon>Bacilli</taxon>
        <taxon>Bacillales</taxon>
        <taxon>Bacillaceae</taxon>
        <taxon>Halobacillus</taxon>
    </lineage>
</organism>
<dbReference type="SUPFAM" id="SSF55874">
    <property type="entry name" value="ATPase domain of HSP90 chaperone/DNA topoisomerase II/histidine kinase"/>
    <property type="match status" value="1"/>
</dbReference>
<feature type="transmembrane region" description="Helical" evidence="1">
    <location>
        <begin position="79"/>
        <end position="104"/>
    </location>
</feature>
<dbReference type="Gene3D" id="1.10.287.130">
    <property type="match status" value="1"/>
</dbReference>
<evidence type="ECO:0000259" key="3">
    <source>
        <dbReference type="Pfam" id="PF14689"/>
    </source>
</evidence>
<dbReference type="InterPro" id="IPR039506">
    <property type="entry name" value="SPOB_a"/>
</dbReference>
<dbReference type="PANTHER" id="PTHR40448">
    <property type="entry name" value="TWO-COMPONENT SENSOR HISTIDINE KINASE"/>
    <property type="match status" value="1"/>
</dbReference>
<dbReference type="GO" id="GO:0042802">
    <property type="term" value="F:identical protein binding"/>
    <property type="evidence" value="ECO:0007669"/>
    <property type="project" value="TreeGrafter"/>
</dbReference>
<protein>
    <submittedName>
        <fullName evidence="4">GHKL domain-containing protein</fullName>
    </submittedName>
</protein>
<evidence type="ECO:0000313" key="4">
    <source>
        <dbReference type="EMBL" id="MYL73052.1"/>
    </source>
</evidence>
<sequence length="427" mass="48813">MGLISIVGGMIETSLILITGFKIFGITLKNRASSILLISFYESILLVLIKPDFPPVFYLIVMILSAGILIHFMMKNISFVLALAAVLVGAILLLLAEVTTLPIVNQYGDQGFFSFPLGSSIPKWMLVLTLIILIQKFNLILYLPNNLTIFRGKRAFVFVDWILFLFAFLLFFLWEFYTDNFNLSETNVYVPFTLILLILGITFHMKRRYENSMEDLSLSIDNQYDKDLSNYINAIRMQRHDMVHHLLAVQKLIQSQKFQSSKEYINELVEETSNVSEVLPIQSDAVSGMLLAYKEKGSREGVEVSYHIYDDLSDLPCKIFETNRLLGNILSNSIEAAKDLDEEKRSVNFKVSKRGDCIQFEISNFVDEKVFEENFDQIFNLGFSTKQRNTGQGLNIIKAILDDYEGDISINLYGDLVYFYISIPLRG</sequence>
<name>A0A845FEU7_9BACI</name>
<keyword evidence="1" id="KW-0812">Transmembrane</keyword>
<dbReference type="AlphaFoldDB" id="A0A845FEU7"/>
<dbReference type="Gene3D" id="3.30.565.10">
    <property type="entry name" value="Histidine kinase-like ATPase, C-terminal domain"/>
    <property type="match status" value="1"/>
</dbReference>
<feature type="transmembrane region" description="Helical" evidence="1">
    <location>
        <begin position="124"/>
        <end position="143"/>
    </location>
</feature>
<dbReference type="RefSeq" id="WP_160916898.1">
    <property type="nucleotide sequence ID" value="NZ_WMFA01000017.1"/>
</dbReference>
<feature type="transmembrane region" description="Helical" evidence="1">
    <location>
        <begin position="155"/>
        <end position="174"/>
    </location>
</feature>